<dbReference type="PANTHER" id="PTHR21686">
    <property type="entry name" value="DEOXYNUCLEOTIDYLTRANSFERASE TERMINAL-INTERACTING PROTEIN 2"/>
    <property type="match status" value="1"/>
</dbReference>
<feature type="domain" description="Fcf2 pre-rRNA processing C-terminal" evidence="4">
    <location>
        <begin position="110"/>
        <end position="202"/>
    </location>
</feature>
<organism evidence="5 6">
    <name type="scientific">Lachancea dasiensis</name>
    <dbReference type="NCBI Taxonomy" id="1072105"/>
    <lineage>
        <taxon>Eukaryota</taxon>
        <taxon>Fungi</taxon>
        <taxon>Dikarya</taxon>
        <taxon>Ascomycota</taxon>
        <taxon>Saccharomycotina</taxon>
        <taxon>Saccharomycetes</taxon>
        <taxon>Saccharomycetales</taxon>
        <taxon>Saccharomycetaceae</taxon>
        <taxon>Lachancea</taxon>
    </lineage>
</organism>
<dbReference type="GO" id="GO:0005730">
    <property type="term" value="C:nucleolus"/>
    <property type="evidence" value="ECO:0007669"/>
    <property type="project" value="UniProtKB-SubCell"/>
</dbReference>
<evidence type="ECO:0000256" key="3">
    <source>
        <dbReference type="SAM" id="MobiDB-lite"/>
    </source>
</evidence>
<keyword evidence="2" id="KW-0539">Nucleus</keyword>
<dbReference type="GO" id="GO:0003723">
    <property type="term" value="F:RNA binding"/>
    <property type="evidence" value="ECO:0007669"/>
    <property type="project" value="TreeGrafter"/>
</dbReference>
<evidence type="ECO:0000313" key="5">
    <source>
        <dbReference type="EMBL" id="SCU78574.1"/>
    </source>
</evidence>
<evidence type="ECO:0000313" key="6">
    <source>
        <dbReference type="Proteomes" id="UP000190274"/>
    </source>
</evidence>
<accession>A0A1G4IPE0</accession>
<proteinExistence type="predicted"/>
<dbReference type="OrthoDB" id="427886at2759"/>
<dbReference type="GO" id="GO:0000447">
    <property type="term" value="P:endonucleolytic cleavage in ITS1 to separate SSU-rRNA from 5.8S rRNA and LSU-rRNA from tricistronic rRNA transcript (SSU-rRNA, 5.8S rRNA, LSU-rRNA)"/>
    <property type="evidence" value="ECO:0007669"/>
    <property type="project" value="EnsemblFungi"/>
</dbReference>
<dbReference type="InterPro" id="IPR039883">
    <property type="entry name" value="Fcf2/DNTTIP2"/>
</dbReference>
<evidence type="ECO:0000256" key="1">
    <source>
        <dbReference type="ARBA" id="ARBA00004604"/>
    </source>
</evidence>
<sequence length="228" mass="26090">MESESIQDLFAALKHVGKSGSSKADDSLPKTSSSAGDDFDQDNIKFDEDAKVAEQQDTFKQIEQHLRGLPRMQTGFDGLANGKETTNAIQRVEDPVSILHLRKKDAETKKPSSSELWFTLPKPELTREIKRDLLILKHRAALDPKRHYKKDKWQVPERFSVGTIVEDKSEFFSSRLKNKDRKSTMLGTLIGDDDTNKYFKRKYSEVQSKKTSGAKGHYKKVRAKRNKF</sequence>
<dbReference type="PANTHER" id="PTHR21686:SF12">
    <property type="entry name" value="DEOXYNUCLEOTIDYLTRANSFERASE TERMINAL-INTERACTING PROTEIN 2"/>
    <property type="match status" value="1"/>
</dbReference>
<dbReference type="EMBL" id="LT598460">
    <property type="protein sequence ID" value="SCU78574.1"/>
    <property type="molecule type" value="Genomic_DNA"/>
</dbReference>
<keyword evidence="6" id="KW-1185">Reference proteome</keyword>
<dbReference type="GO" id="GO:0000480">
    <property type="term" value="P:endonucleolytic cleavage in 5'-ETS of tricistronic rRNA transcript (SSU-rRNA, 5.8S rRNA, LSU-rRNA)"/>
    <property type="evidence" value="ECO:0007669"/>
    <property type="project" value="EnsemblFungi"/>
</dbReference>
<dbReference type="InterPro" id="IPR014810">
    <property type="entry name" value="Fcf2_C"/>
</dbReference>
<name>A0A1G4IPE0_9SACH</name>
<dbReference type="Pfam" id="PF08698">
    <property type="entry name" value="Fcf2"/>
    <property type="match status" value="1"/>
</dbReference>
<feature type="region of interest" description="Disordered" evidence="3">
    <location>
        <begin position="17"/>
        <end position="47"/>
    </location>
</feature>
<dbReference type="Proteomes" id="UP000190274">
    <property type="component" value="Chromosome A"/>
</dbReference>
<dbReference type="STRING" id="1266660.A0A1G4IPE0"/>
<evidence type="ECO:0000256" key="2">
    <source>
        <dbReference type="ARBA" id="ARBA00023242"/>
    </source>
</evidence>
<comment type="subcellular location">
    <subcellularLocation>
        <location evidence="1">Nucleus</location>
        <location evidence="1">Nucleolus</location>
    </subcellularLocation>
</comment>
<gene>
    <name evidence="5" type="ORF">LADA_0A06326G</name>
</gene>
<protein>
    <submittedName>
        <fullName evidence="5">LADA_0A06326g1_1</fullName>
    </submittedName>
</protein>
<dbReference type="GO" id="GO:0000472">
    <property type="term" value="P:endonucleolytic cleavage to generate mature 5'-end of SSU-rRNA from (SSU-rRNA, 5.8S rRNA, LSU-rRNA)"/>
    <property type="evidence" value="ECO:0007669"/>
    <property type="project" value="EnsemblFungi"/>
</dbReference>
<dbReference type="AlphaFoldDB" id="A0A1G4IPE0"/>
<reference evidence="5 6" key="1">
    <citation type="submission" date="2016-03" db="EMBL/GenBank/DDBJ databases">
        <authorList>
            <person name="Devillers H."/>
        </authorList>
    </citation>
    <scope>NUCLEOTIDE SEQUENCE [LARGE SCALE GENOMIC DNA]</scope>
    <source>
        <strain evidence="5">CBS 10888</strain>
    </source>
</reference>
<feature type="region of interest" description="Disordered" evidence="3">
    <location>
        <begin position="209"/>
        <end position="228"/>
    </location>
</feature>
<evidence type="ECO:0000259" key="4">
    <source>
        <dbReference type="Pfam" id="PF08698"/>
    </source>
</evidence>
<feature type="compositionally biased region" description="Basic residues" evidence="3">
    <location>
        <begin position="216"/>
        <end position="228"/>
    </location>
</feature>